<organism evidence="1 2">
    <name type="scientific">Enterovirga rhinocerotis</name>
    <dbReference type="NCBI Taxonomy" id="1339210"/>
    <lineage>
        <taxon>Bacteria</taxon>
        <taxon>Pseudomonadati</taxon>
        <taxon>Pseudomonadota</taxon>
        <taxon>Alphaproteobacteria</taxon>
        <taxon>Hyphomicrobiales</taxon>
        <taxon>Methylobacteriaceae</taxon>
        <taxon>Enterovirga</taxon>
    </lineage>
</organism>
<name>A0A4R7BZK6_9HYPH</name>
<comment type="caution">
    <text evidence="1">The sequence shown here is derived from an EMBL/GenBank/DDBJ whole genome shotgun (WGS) entry which is preliminary data.</text>
</comment>
<dbReference type="EMBL" id="SNZR01000013">
    <property type="protein sequence ID" value="TDR89536.1"/>
    <property type="molecule type" value="Genomic_DNA"/>
</dbReference>
<dbReference type="Proteomes" id="UP000295122">
    <property type="component" value="Unassembled WGS sequence"/>
</dbReference>
<keyword evidence="2" id="KW-1185">Reference proteome</keyword>
<dbReference type="RefSeq" id="WP_133770217.1">
    <property type="nucleotide sequence ID" value="NZ_SNZR01000013.1"/>
</dbReference>
<sequence>MANKTTFIVQAFERKRGRLVPGAKDVAPTQNGALKRAEALATRVPGSAAISVVADDETGEVASISIIQTVGEVPDDFAESIQG</sequence>
<dbReference type="OrthoDB" id="8161952at2"/>
<proteinExistence type="predicted"/>
<protein>
    <submittedName>
        <fullName evidence="1">Uncharacterized protein</fullName>
    </submittedName>
</protein>
<dbReference type="AlphaFoldDB" id="A0A4R7BZK6"/>
<reference evidence="1 2" key="1">
    <citation type="submission" date="2019-03" db="EMBL/GenBank/DDBJ databases">
        <title>Genomic Encyclopedia of Type Strains, Phase IV (KMG-IV): sequencing the most valuable type-strain genomes for metagenomic binning, comparative biology and taxonomic classification.</title>
        <authorList>
            <person name="Goeker M."/>
        </authorList>
    </citation>
    <scope>NUCLEOTIDE SEQUENCE [LARGE SCALE GENOMIC DNA]</scope>
    <source>
        <strain evidence="1 2">DSM 25903</strain>
    </source>
</reference>
<evidence type="ECO:0000313" key="1">
    <source>
        <dbReference type="EMBL" id="TDR89536.1"/>
    </source>
</evidence>
<gene>
    <name evidence="1" type="ORF">EV668_2366</name>
</gene>
<accession>A0A4R7BZK6</accession>
<evidence type="ECO:0000313" key="2">
    <source>
        <dbReference type="Proteomes" id="UP000295122"/>
    </source>
</evidence>